<dbReference type="GO" id="GO:0043716">
    <property type="term" value="F:2-hydroxy-3-keto-5-methylthiopentenyl-1-phosphate phosphatase activity"/>
    <property type="evidence" value="ECO:0007669"/>
    <property type="project" value="UniProtKB-UniRule"/>
</dbReference>
<dbReference type="InterPro" id="IPR023214">
    <property type="entry name" value="HAD_sf"/>
</dbReference>
<dbReference type="InterPro" id="IPR017718">
    <property type="entry name" value="HAD-SF_hydro_IB_MtnX"/>
</dbReference>
<dbReference type="PANTHER" id="PTHR43344:SF21">
    <property type="entry name" value="POLYOL PHOSPHATE PHOSPHATASE PYP1"/>
    <property type="match status" value="1"/>
</dbReference>
<evidence type="ECO:0000313" key="6">
    <source>
        <dbReference type="EMBL" id="QJC51930.1"/>
    </source>
</evidence>
<evidence type="ECO:0000256" key="3">
    <source>
        <dbReference type="ARBA" id="ARBA00022801"/>
    </source>
</evidence>
<evidence type="ECO:0000256" key="2">
    <source>
        <dbReference type="ARBA" id="ARBA00022605"/>
    </source>
</evidence>
<keyword evidence="2 5" id="KW-0028">Amino-acid biosynthesis</keyword>
<sequence>MSLEPKKQVLFCDFDGTITENDNIVAIIKHFDPQGWQQLVQDTIDQRISVQEGVGSLFRLLPASMKDEVVRYAIGNAVIRDGFRELLDYCRDQDIEFFVTSGGIDFFVYPLLEPFGIPHDHIYCNGADFGGERIEILWPHRCDGDCPNGSCGMCKTAVIRRFPADRYERILIGDSVTDFEGARLADLVFSRAHLTAKCRELGLPHLEFSTFHDVVRGLEERQQAKKERNVR</sequence>
<comment type="catalytic activity">
    <reaction evidence="5">
        <text>2-hydroxy-5-methylsulfanyl-3-oxopent-1-enyl phosphate + H2O = 1,2-dihydroxy-5-(methylsulfanyl)pent-1-en-3-one + phosphate</text>
        <dbReference type="Rhea" id="RHEA:14481"/>
        <dbReference type="ChEBI" id="CHEBI:15377"/>
        <dbReference type="ChEBI" id="CHEBI:43474"/>
        <dbReference type="ChEBI" id="CHEBI:49252"/>
        <dbReference type="ChEBI" id="CHEBI:59505"/>
        <dbReference type="EC" id="3.1.3.87"/>
    </reaction>
</comment>
<dbReference type="KEGG" id="palr:HGI30_10455"/>
<dbReference type="GO" id="GO:0005737">
    <property type="term" value="C:cytoplasm"/>
    <property type="evidence" value="ECO:0007669"/>
    <property type="project" value="TreeGrafter"/>
</dbReference>
<gene>
    <name evidence="5" type="primary">mtnX</name>
    <name evidence="6" type="ORF">HGI30_10455</name>
</gene>
<dbReference type="RefSeq" id="WP_168907508.1">
    <property type="nucleotide sequence ID" value="NZ_CP051428.1"/>
</dbReference>
<dbReference type="InterPro" id="IPR050582">
    <property type="entry name" value="HAD-like_SerB"/>
</dbReference>
<dbReference type="GO" id="GO:0036424">
    <property type="term" value="F:L-phosphoserine phosphatase activity"/>
    <property type="evidence" value="ECO:0007669"/>
    <property type="project" value="TreeGrafter"/>
</dbReference>
<dbReference type="EMBL" id="CP051428">
    <property type="protein sequence ID" value="QJC51930.1"/>
    <property type="molecule type" value="Genomic_DNA"/>
</dbReference>
<dbReference type="InterPro" id="IPR006384">
    <property type="entry name" value="HAD_hydro_PyrdxlP_Pase-like"/>
</dbReference>
<dbReference type="NCBIfam" id="TIGR01489">
    <property type="entry name" value="DKMTPPase-SF"/>
    <property type="match status" value="1"/>
</dbReference>
<dbReference type="HAMAP" id="MF_01680">
    <property type="entry name" value="Salvage_MtnX"/>
    <property type="match status" value="1"/>
</dbReference>
<dbReference type="InterPro" id="IPR036412">
    <property type="entry name" value="HAD-like_sf"/>
</dbReference>
<dbReference type="PANTHER" id="PTHR43344">
    <property type="entry name" value="PHOSPHOSERINE PHOSPHATASE"/>
    <property type="match status" value="1"/>
</dbReference>
<comment type="pathway">
    <text evidence="5">Amino-acid biosynthesis; L-methionine biosynthesis via salvage pathway; L-methionine from S-methyl-5-thio-alpha-D-ribose 1-phosphate: step 4/6.</text>
</comment>
<dbReference type="CDD" id="cd07524">
    <property type="entry name" value="HAD_Pase"/>
    <property type="match status" value="1"/>
</dbReference>
<keyword evidence="3 5" id="KW-0378">Hydrolase</keyword>
<dbReference type="Pfam" id="PF12710">
    <property type="entry name" value="HAD"/>
    <property type="match status" value="1"/>
</dbReference>
<comment type="similarity">
    <text evidence="5">Belongs to the HAD-like hydrolase superfamily. MtnX family.</text>
</comment>
<dbReference type="Gene3D" id="3.40.50.1000">
    <property type="entry name" value="HAD superfamily/HAD-like"/>
    <property type="match status" value="1"/>
</dbReference>
<dbReference type="EC" id="3.1.3.87" evidence="5"/>
<dbReference type="GO" id="GO:0019509">
    <property type="term" value="P:L-methionine salvage from methylthioadenosine"/>
    <property type="evidence" value="ECO:0007669"/>
    <property type="project" value="UniProtKB-UniRule"/>
</dbReference>
<dbReference type="UniPathway" id="UPA00904">
    <property type="reaction ID" value="UER00877"/>
</dbReference>
<organism evidence="6 7">
    <name type="scientific">Paenibacillus albicereus</name>
    <dbReference type="NCBI Taxonomy" id="2726185"/>
    <lineage>
        <taxon>Bacteria</taxon>
        <taxon>Bacillati</taxon>
        <taxon>Bacillota</taxon>
        <taxon>Bacilli</taxon>
        <taxon>Bacillales</taxon>
        <taxon>Paenibacillaceae</taxon>
        <taxon>Paenibacillus</taxon>
    </lineage>
</organism>
<dbReference type="NCBIfam" id="TIGR01488">
    <property type="entry name" value="HAD-SF-IB"/>
    <property type="match status" value="1"/>
</dbReference>
<dbReference type="NCBIfam" id="NF007103">
    <property type="entry name" value="PRK09552.1"/>
    <property type="match status" value="1"/>
</dbReference>
<comment type="similarity">
    <text evidence="1">Belongs to the HAD-like hydrolase superfamily. SerB family.</text>
</comment>
<reference evidence="6 7" key="1">
    <citation type="submission" date="2020-04" db="EMBL/GenBank/DDBJ databases">
        <title>Novel Paenibacillus strain UniB2 isolated from commercial digestive syrup.</title>
        <authorList>
            <person name="Thorat V."/>
            <person name="Kirdat K."/>
            <person name="Tiwarekar B."/>
            <person name="Yadav A."/>
        </authorList>
    </citation>
    <scope>NUCLEOTIDE SEQUENCE [LARGE SCALE GENOMIC DNA]</scope>
    <source>
        <strain evidence="6 7">UniB2</strain>
    </source>
</reference>
<keyword evidence="7" id="KW-1185">Reference proteome</keyword>
<proteinExistence type="inferred from homology"/>
<evidence type="ECO:0000256" key="4">
    <source>
        <dbReference type="ARBA" id="ARBA00023167"/>
    </source>
</evidence>
<comment type="function">
    <text evidence="5">Dephosphorylates 2-hydroxy-3-keto-5-methylthiopentenyl-1-phosphate (HK-MTPenyl-1-P) yielding 1,2-dihydroxy-3-keto-5-methylthiopentene (DHK-MTPene).</text>
</comment>
<name>A0A6H2GWZ2_9BACL</name>
<dbReference type="GO" id="GO:0000287">
    <property type="term" value="F:magnesium ion binding"/>
    <property type="evidence" value="ECO:0007669"/>
    <property type="project" value="TreeGrafter"/>
</dbReference>
<dbReference type="SUPFAM" id="SSF56784">
    <property type="entry name" value="HAD-like"/>
    <property type="match status" value="1"/>
</dbReference>
<dbReference type="AlphaFoldDB" id="A0A6H2GWZ2"/>
<protein>
    <recommendedName>
        <fullName evidence="5">2-hydroxy-3-keto-5-methylthiopentenyl-1-phosphate phosphatase</fullName>
        <shortName evidence="5">HK-MTPenyl-1-P phosphatase</shortName>
        <ecNumber evidence="5">3.1.3.87</ecNumber>
    </recommendedName>
</protein>
<evidence type="ECO:0000256" key="1">
    <source>
        <dbReference type="ARBA" id="ARBA00009184"/>
    </source>
</evidence>
<dbReference type="Gene3D" id="3.90.1470.20">
    <property type="match status" value="1"/>
</dbReference>
<keyword evidence="4 5" id="KW-0486">Methionine biosynthesis</keyword>
<evidence type="ECO:0000313" key="7">
    <source>
        <dbReference type="Proteomes" id="UP000502136"/>
    </source>
</evidence>
<evidence type="ECO:0000256" key="5">
    <source>
        <dbReference type="HAMAP-Rule" id="MF_01680"/>
    </source>
</evidence>
<dbReference type="Proteomes" id="UP000502136">
    <property type="component" value="Chromosome"/>
</dbReference>
<dbReference type="GO" id="GO:0006564">
    <property type="term" value="P:L-serine biosynthetic process"/>
    <property type="evidence" value="ECO:0007669"/>
    <property type="project" value="TreeGrafter"/>
</dbReference>
<accession>A0A6H2GWZ2</accession>